<protein>
    <submittedName>
        <fullName evidence="1">Uncharacterized protein</fullName>
    </submittedName>
</protein>
<dbReference type="Proteomes" id="UP000007319">
    <property type="component" value="Plasmid AZOBR_p2"/>
</dbReference>
<proteinExistence type="predicted"/>
<geneLocation type="plasmid" evidence="1 2">
    <name>AZOBR_p2</name>
</geneLocation>
<dbReference type="AlphaFoldDB" id="A0A9P1JY29"/>
<organism evidence="1 2">
    <name type="scientific">Azospirillum baldaniorum</name>
    <dbReference type="NCBI Taxonomy" id="1064539"/>
    <lineage>
        <taxon>Bacteria</taxon>
        <taxon>Pseudomonadati</taxon>
        <taxon>Pseudomonadota</taxon>
        <taxon>Alphaproteobacteria</taxon>
        <taxon>Rhodospirillales</taxon>
        <taxon>Azospirillaceae</taxon>
        <taxon>Azospirillum</taxon>
    </lineage>
</organism>
<accession>A0A9P1JY29</accession>
<dbReference type="KEGG" id="abs:AZOBR_p270209"/>
<keyword evidence="1" id="KW-0614">Plasmid</keyword>
<name>A0A9P1JY29_9PROT</name>
<gene>
    <name evidence="1" type="ORF">AZOBR_p270209</name>
</gene>
<evidence type="ECO:0000313" key="2">
    <source>
        <dbReference type="Proteomes" id="UP000007319"/>
    </source>
</evidence>
<sequence length="86" mass="9761">MFAVVLDGKPVGIRTVNVLLDYPGPKYKRSVFVNSGHAFNLAERLNKIFRTDAFKVMKMTFGDIVTEEELATLREYGQVNLAERHS</sequence>
<dbReference type="EMBL" id="HE577329">
    <property type="protein sequence ID" value="CCD02013.1"/>
    <property type="molecule type" value="Genomic_DNA"/>
</dbReference>
<reference evidence="1 2" key="1">
    <citation type="journal article" date="2011" name="PLoS Genet.">
        <title>Azospirillum genomes reveal transition of bacteria from aquatic to terrestrial environments.</title>
        <authorList>
            <person name="Wisniewski-Dye F."/>
            <person name="Borziak K."/>
            <person name="Khalsa-Moyers G."/>
            <person name="Alexandre G."/>
            <person name="Sukharnikov L.O."/>
            <person name="Wuichet K."/>
            <person name="Hurst G.B."/>
            <person name="McDonald W.H."/>
            <person name="Robertson J.S."/>
            <person name="Barbe V."/>
            <person name="Calteau A."/>
            <person name="Rouy Z."/>
            <person name="Mangenot S."/>
            <person name="Prigent-Combaret C."/>
            <person name="Normand P."/>
            <person name="Boyer M."/>
            <person name="Siguier P."/>
            <person name="Dessaux Y."/>
            <person name="Elmerich C."/>
            <person name="Condemine G."/>
            <person name="Krishnen G."/>
            <person name="Kennedy I."/>
            <person name="Paterson A.H."/>
            <person name="Gonzalez V."/>
            <person name="Mavingui P."/>
            <person name="Zhulin I.B."/>
        </authorList>
    </citation>
    <scope>NUCLEOTIDE SEQUENCE [LARGE SCALE GENOMIC DNA]</scope>
    <source>
        <strain evidence="1 2">Sp245</strain>
    </source>
</reference>
<evidence type="ECO:0000313" key="1">
    <source>
        <dbReference type="EMBL" id="CCD02013.1"/>
    </source>
</evidence>
<keyword evidence="2" id="KW-1185">Reference proteome</keyword>